<dbReference type="PANTHER" id="PTHR30126:SF81">
    <property type="entry name" value="HTH-TYPE TRANSCRIPTIONAL REGULATOR ILVY"/>
    <property type="match status" value="1"/>
</dbReference>
<keyword evidence="3" id="KW-0238">DNA-binding</keyword>
<evidence type="ECO:0000256" key="1">
    <source>
        <dbReference type="ARBA" id="ARBA00009437"/>
    </source>
</evidence>
<keyword evidence="7" id="KW-1185">Reference proteome</keyword>
<dbReference type="InterPro" id="IPR036388">
    <property type="entry name" value="WH-like_DNA-bd_sf"/>
</dbReference>
<dbReference type="Gene3D" id="3.40.190.290">
    <property type="match status" value="1"/>
</dbReference>
<evidence type="ECO:0000313" key="6">
    <source>
        <dbReference type="EMBL" id="GAA4928866.1"/>
    </source>
</evidence>
<keyword evidence="4" id="KW-0804">Transcription</keyword>
<name>A0AAV3TVW1_9ALTE</name>
<keyword evidence="2" id="KW-0805">Transcription regulation</keyword>
<feature type="domain" description="HTH lysR-type" evidence="5">
    <location>
        <begin position="1"/>
        <end position="58"/>
    </location>
</feature>
<comment type="caution">
    <text evidence="6">The sequence shown here is derived from an EMBL/GenBank/DDBJ whole genome shotgun (WGS) entry which is preliminary data.</text>
</comment>
<dbReference type="PRINTS" id="PR00039">
    <property type="entry name" value="HTHLYSR"/>
</dbReference>
<dbReference type="FunFam" id="1.10.10.10:FF:000001">
    <property type="entry name" value="LysR family transcriptional regulator"/>
    <property type="match status" value="1"/>
</dbReference>
<evidence type="ECO:0000256" key="4">
    <source>
        <dbReference type="ARBA" id="ARBA00023163"/>
    </source>
</evidence>
<dbReference type="Proteomes" id="UP001409585">
    <property type="component" value="Unassembled WGS sequence"/>
</dbReference>
<dbReference type="RefSeq" id="WP_345415263.1">
    <property type="nucleotide sequence ID" value="NZ_AP031496.1"/>
</dbReference>
<organism evidence="6 7">
    <name type="scientific">Halioxenophilus aromaticivorans</name>
    <dbReference type="NCBI Taxonomy" id="1306992"/>
    <lineage>
        <taxon>Bacteria</taxon>
        <taxon>Pseudomonadati</taxon>
        <taxon>Pseudomonadota</taxon>
        <taxon>Gammaproteobacteria</taxon>
        <taxon>Alteromonadales</taxon>
        <taxon>Alteromonadaceae</taxon>
        <taxon>Halioxenophilus</taxon>
    </lineage>
</organism>
<dbReference type="SUPFAM" id="SSF46785">
    <property type="entry name" value="Winged helix' DNA-binding domain"/>
    <property type="match status" value="1"/>
</dbReference>
<dbReference type="GO" id="GO:0000976">
    <property type="term" value="F:transcription cis-regulatory region binding"/>
    <property type="evidence" value="ECO:0007669"/>
    <property type="project" value="TreeGrafter"/>
</dbReference>
<dbReference type="InterPro" id="IPR005119">
    <property type="entry name" value="LysR_subst-bd"/>
</dbReference>
<gene>
    <name evidence="6" type="ORF">GCM10025791_00640</name>
</gene>
<accession>A0AAV3TVW1</accession>
<evidence type="ECO:0000313" key="7">
    <source>
        <dbReference type="Proteomes" id="UP001409585"/>
    </source>
</evidence>
<proteinExistence type="inferred from homology"/>
<dbReference type="AlphaFoldDB" id="A0AAV3TVW1"/>
<comment type="similarity">
    <text evidence="1">Belongs to the LysR transcriptional regulatory family.</text>
</comment>
<evidence type="ECO:0000259" key="5">
    <source>
        <dbReference type="PROSITE" id="PS50931"/>
    </source>
</evidence>
<dbReference type="PANTHER" id="PTHR30126">
    <property type="entry name" value="HTH-TYPE TRANSCRIPTIONAL REGULATOR"/>
    <property type="match status" value="1"/>
</dbReference>
<dbReference type="CDD" id="cd05466">
    <property type="entry name" value="PBP2_LTTR_substrate"/>
    <property type="match status" value="1"/>
</dbReference>
<dbReference type="PROSITE" id="PS50931">
    <property type="entry name" value="HTH_LYSR"/>
    <property type="match status" value="1"/>
</dbReference>
<sequence length="292" mass="31745">MDTDALKAFIAIAELGSFSRAAETLYLTQPAVSKRIASLEDKLDHTLFDRAGRSITLTEAGRALLPRAKAILAATDEAVQAINDLSGQVKGELKLTTSHHLGLHYLPKYLRHYGDRYPEVKLALNFKDSEIALQQVLDGEVELAALTLATQADERLVEAMVWDDPMAFVAAADHPLSSMASPGIKDLAQYPAIVPEANTFTTQLLSDAFTAAGLTLETRMATNYLETIKTLVSIGLGWGVLPITMVDGGFTTLPVLDKPLVRRLGIIHHRDRSLSNASQAFLDLLLASRRAN</sequence>
<evidence type="ECO:0000256" key="2">
    <source>
        <dbReference type="ARBA" id="ARBA00023015"/>
    </source>
</evidence>
<reference evidence="7" key="1">
    <citation type="journal article" date="2019" name="Int. J. Syst. Evol. Microbiol.">
        <title>The Global Catalogue of Microorganisms (GCM) 10K type strain sequencing project: providing services to taxonomists for standard genome sequencing and annotation.</title>
        <authorList>
            <consortium name="The Broad Institute Genomics Platform"/>
            <consortium name="The Broad Institute Genome Sequencing Center for Infectious Disease"/>
            <person name="Wu L."/>
            <person name="Ma J."/>
        </authorList>
    </citation>
    <scope>NUCLEOTIDE SEQUENCE [LARGE SCALE GENOMIC DNA]</scope>
    <source>
        <strain evidence="7">JCM 19134</strain>
    </source>
</reference>
<dbReference type="InterPro" id="IPR000847">
    <property type="entry name" value="LysR_HTH_N"/>
</dbReference>
<dbReference type="SUPFAM" id="SSF53850">
    <property type="entry name" value="Periplasmic binding protein-like II"/>
    <property type="match status" value="1"/>
</dbReference>
<evidence type="ECO:0000256" key="3">
    <source>
        <dbReference type="ARBA" id="ARBA00023125"/>
    </source>
</evidence>
<dbReference type="EMBL" id="BAABLX010000001">
    <property type="protein sequence ID" value="GAA4928866.1"/>
    <property type="molecule type" value="Genomic_DNA"/>
</dbReference>
<dbReference type="Pfam" id="PF03466">
    <property type="entry name" value="LysR_substrate"/>
    <property type="match status" value="1"/>
</dbReference>
<dbReference type="InterPro" id="IPR036390">
    <property type="entry name" value="WH_DNA-bd_sf"/>
</dbReference>
<dbReference type="Pfam" id="PF00126">
    <property type="entry name" value="HTH_1"/>
    <property type="match status" value="1"/>
</dbReference>
<dbReference type="Gene3D" id="1.10.10.10">
    <property type="entry name" value="Winged helix-like DNA-binding domain superfamily/Winged helix DNA-binding domain"/>
    <property type="match status" value="1"/>
</dbReference>
<dbReference type="GO" id="GO:0003700">
    <property type="term" value="F:DNA-binding transcription factor activity"/>
    <property type="evidence" value="ECO:0007669"/>
    <property type="project" value="InterPro"/>
</dbReference>
<protein>
    <submittedName>
        <fullName evidence="6">LysR family transcriptional regulator</fullName>
    </submittedName>
</protein>